<feature type="compositionally biased region" description="Acidic residues" evidence="1">
    <location>
        <begin position="141"/>
        <end position="158"/>
    </location>
</feature>
<keyword evidence="3" id="KW-1185">Reference proteome</keyword>
<feature type="compositionally biased region" description="Basic and acidic residues" evidence="1">
    <location>
        <begin position="168"/>
        <end position="178"/>
    </location>
</feature>
<feature type="compositionally biased region" description="Basic and acidic residues" evidence="1">
    <location>
        <begin position="15"/>
        <end position="30"/>
    </location>
</feature>
<evidence type="ECO:0000256" key="1">
    <source>
        <dbReference type="SAM" id="MobiDB-lite"/>
    </source>
</evidence>
<dbReference type="AlphaFoldDB" id="A0A9W7CRD1"/>
<protein>
    <submittedName>
        <fullName evidence="2">Unnamed protein product</fullName>
    </submittedName>
</protein>
<dbReference type="EMBL" id="BSXW01001838">
    <property type="protein sequence ID" value="GMF39428.1"/>
    <property type="molecule type" value="Genomic_DNA"/>
</dbReference>
<feature type="region of interest" description="Disordered" evidence="1">
    <location>
        <begin position="129"/>
        <end position="189"/>
    </location>
</feature>
<comment type="caution">
    <text evidence="2">The sequence shown here is derived from an EMBL/GenBank/DDBJ whole genome shotgun (WGS) entry which is preliminary data.</text>
</comment>
<gene>
    <name evidence="2" type="ORF">Plil01_001632200</name>
</gene>
<evidence type="ECO:0000313" key="3">
    <source>
        <dbReference type="Proteomes" id="UP001165083"/>
    </source>
</evidence>
<accession>A0A9W7CRD1</accession>
<proteinExistence type="predicted"/>
<feature type="compositionally biased region" description="Basic and acidic residues" evidence="1">
    <location>
        <begin position="60"/>
        <end position="69"/>
    </location>
</feature>
<evidence type="ECO:0000313" key="2">
    <source>
        <dbReference type="EMBL" id="GMF39428.1"/>
    </source>
</evidence>
<sequence>MSDHGSQRRSRRGHGSPDQDTKHERRDRRESRRWRTQGSTANSGARMARFPIAAATAATDDSRRLDSPHGDVCADDYSVLQAETSPRMSHEPHRQTSELPSPPTSGGLGELYDQWLARQPSAVEKPAYTITTGILQRPTDDSEDEMSSADDWGNDIDESMAATGDAKTSGEHTNRAEPEDIGGDNSQTTSIECKVSPLQVLENTFISVIRVLTTEAMKQTIPVPTTRSSILQRKSALKIMHMSSLFFPI</sequence>
<dbReference type="Proteomes" id="UP001165083">
    <property type="component" value="Unassembled WGS sequence"/>
</dbReference>
<name>A0A9W7CRD1_9STRA</name>
<reference evidence="2" key="1">
    <citation type="submission" date="2023-04" db="EMBL/GenBank/DDBJ databases">
        <title>Phytophthora lilii NBRC 32176.</title>
        <authorList>
            <person name="Ichikawa N."/>
            <person name="Sato H."/>
            <person name="Tonouchi N."/>
        </authorList>
    </citation>
    <scope>NUCLEOTIDE SEQUENCE</scope>
    <source>
        <strain evidence="2">NBRC 32176</strain>
    </source>
</reference>
<feature type="region of interest" description="Disordered" evidence="1">
    <location>
        <begin position="1"/>
        <end position="110"/>
    </location>
</feature>
<organism evidence="2 3">
    <name type="scientific">Phytophthora lilii</name>
    <dbReference type="NCBI Taxonomy" id="2077276"/>
    <lineage>
        <taxon>Eukaryota</taxon>
        <taxon>Sar</taxon>
        <taxon>Stramenopiles</taxon>
        <taxon>Oomycota</taxon>
        <taxon>Peronosporomycetes</taxon>
        <taxon>Peronosporales</taxon>
        <taxon>Peronosporaceae</taxon>
        <taxon>Phytophthora</taxon>
    </lineage>
</organism>